<dbReference type="NCBIfam" id="NF003806">
    <property type="entry name" value="PRK05395.1-3"/>
    <property type="match status" value="1"/>
</dbReference>
<dbReference type="PROSITE" id="PS01029">
    <property type="entry name" value="DEHYDROQUINASE_II"/>
    <property type="match status" value="1"/>
</dbReference>
<evidence type="ECO:0000256" key="4">
    <source>
        <dbReference type="ARBA" id="ARBA00011037"/>
    </source>
</evidence>
<evidence type="ECO:0000313" key="13">
    <source>
        <dbReference type="Proteomes" id="UP000319212"/>
    </source>
</evidence>
<dbReference type="HAMAP" id="MF_00169">
    <property type="entry name" value="AroQ"/>
    <property type="match status" value="1"/>
</dbReference>
<evidence type="ECO:0000256" key="5">
    <source>
        <dbReference type="ARBA" id="ARBA00011193"/>
    </source>
</evidence>
<comment type="pathway">
    <text evidence="3 8">Metabolic intermediate biosynthesis; chorismate biosynthesis; chorismate from D-erythrose 4-phosphate and phosphoenolpyruvate: step 3/7.</text>
</comment>
<feature type="binding site" evidence="8 10">
    <location>
        <position position="116"/>
    </location>
    <ligand>
        <name>substrate</name>
    </ligand>
</feature>
<comment type="similarity">
    <text evidence="4 8">Belongs to the type-II 3-dehydroquinase family.</text>
</comment>
<evidence type="ECO:0000256" key="11">
    <source>
        <dbReference type="PIRSR" id="PIRSR001399-3"/>
    </source>
</evidence>
<sequence length="151" mass="16169">MKKILVLNGPNLNLLGTREPAQYGSDTLADVERLCAEAGTRLGVEVECRQTNHEGALVDWLHEAGREVAAGRMLGVVLNAGAYTHTSVALHDAIKGASVPVIELHISNVHARESFRHHSYISPAARGIIVGLGVKGYALSMDALVRLNDDV</sequence>
<dbReference type="GO" id="GO:0008652">
    <property type="term" value="P:amino acid biosynthetic process"/>
    <property type="evidence" value="ECO:0007669"/>
    <property type="project" value="UniProtKB-KW"/>
</dbReference>
<keyword evidence="7 8" id="KW-0456">Lyase</keyword>
<dbReference type="GO" id="GO:0019631">
    <property type="term" value="P:quinate catabolic process"/>
    <property type="evidence" value="ECO:0007669"/>
    <property type="project" value="TreeGrafter"/>
</dbReference>
<dbReference type="EC" id="4.2.1.10" evidence="6 8"/>
<dbReference type="GO" id="GO:0009423">
    <property type="term" value="P:chorismate biosynthetic process"/>
    <property type="evidence" value="ECO:0007669"/>
    <property type="project" value="UniProtKB-UniRule"/>
</dbReference>
<feature type="binding site" evidence="8 10">
    <location>
        <position position="92"/>
    </location>
    <ligand>
        <name>substrate</name>
    </ligand>
</feature>
<dbReference type="RefSeq" id="WP_140837826.1">
    <property type="nucleotide sequence ID" value="NZ_RCZI01000001.1"/>
</dbReference>
<comment type="caution">
    <text evidence="12">The sequence shown here is derived from an EMBL/GenBank/DDBJ whole genome shotgun (WGS) entry which is preliminary data.</text>
</comment>
<dbReference type="EMBL" id="RCZI01000001">
    <property type="protein sequence ID" value="TPG29953.1"/>
    <property type="molecule type" value="Genomic_DNA"/>
</dbReference>
<comment type="subunit">
    <text evidence="5 8">Homododecamer.</text>
</comment>
<evidence type="ECO:0000256" key="2">
    <source>
        <dbReference type="ARBA" id="ARBA00003924"/>
    </source>
</evidence>
<dbReference type="InterPro" id="IPR036441">
    <property type="entry name" value="DHquinase_II_sf"/>
</dbReference>
<reference evidence="12 13" key="1">
    <citation type="journal article" date="2019" name="Environ. Microbiol.">
        <title>Species interactions and distinct microbial communities in high Arctic permafrost affected cryosols are associated with the CH4 and CO2 gas fluxes.</title>
        <authorList>
            <person name="Altshuler I."/>
            <person name="Hamel J."/>
            <person name="Turney S."/>
            <person name="Magnuson E."/>
            <person name="Levesque R."/>
            <person name="Greer C."/>
            <person name="Whyte L.G."/>
        </authorList>
    </citation>
    <scope>NUCLEOTIDE SEQUENCE [LARGE SCALE GENOMIC DNA]</scope>
    <source>
        <strain evidence="12 13">S06.C</strain>
    </source>
</reference>
<dbReference type="Gene3D" id="3.40.50.9100">
    <property type="entry name" value="Dehydroquinase, class II"/>
    <property type="match status" value="1"/>
</dbReference>
<evidence type="ECO:0000256" key="7">
    <source>
        <dbReference type="ARBA" id="ARBA00023239"/>
    </source>
</evidence>
<evidence type="ECO:0000256" key="6">
    <source>
        <dbReference type="ARBA" id="ARBA00012060"/>
    </source>
</evidence>
<dbReference type="SUPFAM" id="SSF52304">
    <property type="entry name" value="Type II 3-dehydroquinate dehydratase"/>
    <property type="match status" value="1"/>
</dbReference>
<evidence type="ECO:0000256" key="10">
    <source>
        <dbReference type="PIRSR" id="PIRSR001399-2"/>
    </source>
</evidence>
<dbReference type="Proteomes" id="UP000319212">
    <property type="component" value="Unassembled WGS sequence"/>
</dbReference>
<feature type="binding site" evidence="8 10">
    <location>
        <position position="85"/>
    </location>
    <ligand>
        <name>substrate</name>
    </ligand>
</feature>
<comment type="catalytic activity">
    <reaction evidence="1 8">
        <text>3-dehydroquinate = 3-dehydroshikimate + H2O</text>
        <dbReference type="Rhea" id="RHEA:21096"/>
        <dbReference type="ChEBI" id="CHEBI:15377"/>
        <dbReference type="ChEBI" id="CHEBI:16630"/>
        <dbReference type="ChEBI" id="CHEBI:32364"/>
        <dbReference type="EC" id="4.2.1.10"/>
    </reaction>
</comment>
<organism evidence="12 13">
    <name type="scientific">Variovorax guangxiensis</name>
    <dbReference type="NCBI Taxonomy" id="1775474"/>
    <lineage>
        <taxon>Bacteria</taxon>
        <taxon>Pseudomonadati</taxon>
        <taxon>Pseudomonadota</taxon>
        <taxon>Betaproteobacteria</taxon>
        <taxon>Burkholderiales</taxon>
        <taxon>Comamonadaceae</taxon>
        <taxon>Variovorax</taxon>
    </lineage>
</organism>
<feature type="active site" description="Proton acceptor" evidence="8 9">
    <location>
        <position position="23"/>
    </location>
</feature>
<protein>
    <recommendedName>
        <fullName evidence="6 8">3-dehydroquinate dehydratase</fullName>
        <shortName evidence="8">3-dehydroquinase</shortName>
        <ecNumber evidence="6 8">4.2.1.10</ecNumber>
    </recommendedName>
    <alternativeName>
        <fullName evidence="8">Type II DHQase</fullName>
    </alternativeName>
</protein>
<comment type="function">
    <text evidence="2 8">Catalyzes a trans-dehydration via an enolate intermediate.</text>
</comment>
<evidence type="ECO:0000313" key="12">
    <source>
        <dbReference type="EMBL" id="TPG29953.1"/>
    </source>
</evidence>
<dbReference type="AlphaFoldDB" id="A0A502DX42"/>
<evidence type="ECO:0000256" key="1">
    <source>
        <dbReference type="ARBA" id="ARBA00001864"/>
    </source>
</evidence>
<dbReference type="PIRSF" id="PIRSF001399">
    <property type="entry name" value="DHquinase_II"/>
    <property type="match status" value="1"/>
</dbReference>
<evidence type="ECO:0000256" key="9">
    <source>
        <dbReference type="PIRSR" id="PIRSR001399-1"/>
    </source>
</evidence>
<dbReference type="CDD" id="cd00466">
    <property type="entry name" value="DHQase_II"/>
    <property type="match status" value="1"/>
</dbReference>
<dbReference type="GO" id="GO:0009073">
    <property type="term" value="P:aromatic amino acid family biosynthetic process"/>
    <property type="evidence" value="ECO:0007669"/>
    <property type="project" value="UniProtKB-KW"/>
</dbReference>
<dbReference type="UniPathway" id="UPA00053">
    <property type="reaction ID" value="UER00086"/>
</dbReference>
<feature type="active site" description="Proton donor" evidence="8 9">
    <location>
        <position position="105"/>
    </location>
</feature>
<dbReference type="PANTHER" id="PTHR21272">
    <property type="entry name" value="CATABOLIC 3-DEHYDROQUINASE"/>
    <property type="match status" value="1"/>
</dbReference>
<feature type="site" description="Transition state stabilizer" evidence="8 11">
    <location>
        <position position="18"/>
    </location>
</feature>
<keyword evidence="8" id="KW-0028">Amino-acid biosynthesis</keyword>
<dbReference type="InterPro" id="IPR001874">
    <property type="entry name" value="DHquinase_II"/>
</dbReference>
<dbReference type="NCBIfam" id="NF003807">
    <property type="entry name" value="PRK05395.1-4"/>
    <property type="match status" value="1"/>
</dbReference>
<dbReference type="Pfam" id="PF01220">
    <property type="entry name" value="DHquinase_II"/>
    <property type="match status" value="1"/>
</dbReference>
<keyword evidence="8" id="KW-0057">Aromatic amino acid biosynthesis</keyword>
<evidence type="ECO:0000256" key="8">
    <source>
        <dbReference type="HAMAP-Rule" id="MF_00169"/>
    </source>
</evidence>
<proteinExistence type="inferred from homology"/>
<dbReference type="NCBIfam" id="TIGR01088">
    <property type="entry name" value="aroQ"/>
    <property type="match status" value="1"/>
</dbReference>
<name>A0A502DX42_9BURK</name>
<dbReference type="OrthoDB" id="9790793at2"/>
<dbReference type="NCBIfam" id="NF003805">
    <property type="entry name" value="PRK05395.1-2"/>
    <property type="match status" value="1"/>
</dbReference>
<dbReference type="GO" id="GO:0003855">
    <property type="term" value="F:3-dehydroquinate dehydratase activity"/>
    <property type="evidence" value="ECO:0007669"/>
    <property type="project" value="UniProtKB-UniRule"/>
</dbReference>
<feature type="binding site" evidence="8 10">
    <location>
        <begin position="106"/>
        <end position="107"/>
    </location>
    <ligand>
        <name>substrate</name>
    </ligand>
</feature>
<accession>A0A502DX42</accession>
<evidence type="ECO:0000256" key="3">
    <source>
        <dbReference type="ARBA" id="ARBA00004902"/>
    </source>
</evidence>
<gene>
    <name evidence="8 12" type="primary">aroQ</name>
    <name evidence="12" type="ORF">EAH82_00105</name>
</gene>
<dbReference type="InterPro" id="IPR018509">
    <property type="entry name" value="DHquinase_II_CS"/>
</dbReference>
<feature type="binding site" evidence="8 10">
    <location>
        <position position="79"/>
    </location>
    <ligand>
        <name>substrate</name>
    </ligand>
</feature>
<dbReference type="PANTHER" id="PTHR21272:SF3">
    <property type="entry name" value="CATABOLIC 3-DEHYDROQUINASE"/>
    <property type="match status" value="1"/>
</dbReference>